<proteinExistence type="inferred from homology"/>
<comment type="function">
    <text evidence="10">Catalyzes the ATP-dependent conversion of 7-carboxy-7-deazaguanine (CDG) to 7-cyano-7-deazaguanine (preQ(0)).</text>
</comment>
<evidence type="ECO:0000256" key="9">
    <source>
        <dbReference type="ARBA" id="ARBA00047890"/>
    </source>
</evidence>
<gene>
    <name evidence="10 11" type="primary">queC</name>
    <name evidence="11" type="ORF">Psch_00451</name>
</gene>
<feature type="binding site" evidence="10">
    <location>
        <position position="206"/>
    </location>
    <ligand>
        <name>Zn(2+)</name>
        <dbReference type="ChEBI" id="CHEBI:29105"/>
    </ligand>
</feature>
<feature type="binding site" evidence="10">
    <location>
        <position position="203"/>
    </location>
    <ligand>
        <name>Zn(2+)</name>
        <dbReference type="ChEBI" id="CHEBI:29105"/>
    </ligand>
</feature>
<evidence type="ECO:0000256" key="1">
    <source>
        <dbReference type="ARBA" id="ARBA00005061"/>
    </source>
</evidence>
<keyword evidence="2 10" id="KW-0436">Ligase</keyword>
<dbReference type="PANTHER" id="PTHR42914">
    <property type="entry name" value="7-CYANO-7-DEAZAGUANINE SYNTHASE"/>
    <property type="match status" value="1"/>
</dbReference>
<evidence type="ECO:0000256" key="5">
    <source>
        <dbReference type="ARBA" id="ARBA00022833"/>
    </source>
</evidence>
<dbReference type="Pfam" id="PF06508">
    <property type="entry name" value="QueC"/>
    <property type="match status" value="1"/>
</dbReference>
<dbReference type="PIRSF" id="PIRSF006293">
    <property type="entry name" value="ExsB"/>
    <property type="match status" value="1"/>
</dbReference>
<evidence type="ECO:0000256" key="10">
    <source>
        <dbReference type="HAMAP-Rule" id="MF_01633"/>
    </source>
</evidence>
<keyword evidence="10" id="KW-0671">Queuosine biosynthesis</keyword>
<comment type="subunit">
    <text evidence="10">Homodimer.</text>
</comment>
<feature type="binding site" evidence="10">
    <location>
        <begin position="7"/>
        <end position="17"/>
    </location>
    <ligand>
        <name>ATP</name>
        <dbReference type="ChEBI" id="CHEBI:30616"/>
    </ligand>
</feature>
<dbReference type="GO" id="GO:0008270">
    <property type="term" value="F:zinc ion binding"/>
    <property type="evidence" value="ECO:0007669"/>
    <property type="project" value="UniProtKB-UniRule"/>
</dbReference>
<reference evidence="11 12" key="1">
    <citation type="journal article" date="2018" name="Environ. Microbiol.">
        <title>Novel energy conservation strategies and behaviour of Pelotomaculum schinkii driving syntrophic propionate catabolism.</title>
        <authorList>
            <person name="Hidalgo-Ahumada C.A.P."/>
            <person name="Nobu M.K."/>
            <person name="Narihiro T."/>
            <person name="Tamaki H."/>
            <person name="Liu W.T."/>
            <person name="Kamagata Y."/>
            <person name="Stams A.J.M."/>
            <person name="Imachi H."/>
            <person name="Sousa D.Z."/>
        </authorList>
    </citation>
    <scope>NUCLEOTIDE SEQUENCE [LARGE SCALE GENOMIC DNA]</scope>
    <source>
        <strain evidence="11 12">HH</strain>
    </source>
</reference>
<dbReference type="CDD" id="cd01995">
    <property type="entry name" value="QueC-like"/>
    <property type="match status" value="1"/>
</dbReference>
<evidence type="ECO:0000256" key="7">
    <source>
        <dbReference type="ARBA" id="ARBA00037993"/>
    </source>
</evidence>
<dbReference type="Proteomes" id="UP000298324">
    <property type="component" value="Unassembled WGS sequence"/>
</dbReference>
<keyword evidence="6 10" id="KW-0067">ATP-binding</keyword>
<dbReference type="GO" id="GO:0005524">
    <property type="term" value="F:ATP binding"/>
    <property type="evidence" value="ECO:0007669"/>
    <property type="project" value="UniProtKB-UniRule"/>
</dbReference>
<keyword evidence="3 10" id="KW-0479">Metal-binding</keyword>
<evidence type="ECO:0000256" key="8">
    <source>
        <dbReference type="ARBA" id="ARBA00039149"/>
    </source>
</evidence>
<name>A0A4Y7RF16_9FIRM</name>
<evidence type="ECO:0000256" key="6">
    <source>
        <dbReference type="ARBA" id="ARBA00022840"/>
    </source>
</evidence>
<dbReference type="Gene3D" id="3.40.50.620">
    <property type="entry name" value="HUPs"/>
    <property type="match status" value="1"/>
</dbReference>
<comment type="caution">
    <text evidence="11">The sequence shown here is derived from an EMBL/GenBank/DDBJ whole genome shotgun (WGS) entry which is preliminary data.</text>
</comment>
<accession>A0A4Y7RF16</accession>
<dbReference type="RefSeq" id="WP_134218467.1">
    <property type="nucleotide sequence ID" value="NZ_QFGA01000001.1"/>
</dbReference>
<evidence type="ECO:0000256" key="3">
    <source>
        <dbReference type="ARBA" id="ARBA00022723"/>
    </source>
</evidence>
<evidence type="ECO:0000313" key="11">
    <source>
        <dbReference type="EMBL" id="TEB06917.1"/>
    </source>
</evidence>
<protein>
    <recommendedName>
        <fullName evidence="8 10">7-cyano-7-deazaguanine synthase</fullName>
        <ecNumber evidence="8 10">6.3.4.20</ecNumber>
    </recommendedName>
    <alternativeName>
        <fullName evidence="10">7-cyano-7-carbaguanine synthase</fullName>
    </alternativeName>
    <alternativeName>
        <fullName evidence="10">PreQ(0) synthase</fullName>
    </alternativeName>
    <alternativeName>
        <fullName evidence="10">Queuosine biosynthesis protein QueC</fullName>
    </alternativeName>
</protein>
<dbReference type="GO" id="GO:0008616">
    <property type="term" value="P:tRNA queuosine(34) biosynthetic process"/>
    <property type="evidence" value="ECO:0007669"/>
    <property type="project" value="UniProtKB-UniRule"/>
</dbReference>
<comment type="similarity">
    <text evidence="7 10">Belongs to the QueC family.</text>
</comment>
<comment type="catalytic activity">
    <reaction evidence="9 10">
        <text>7-carboxy-7-carbaguanine + NH4(+) + 2 ATP = 7-cyano-7-carbaguanine + 2 AMP + 2 diphosphate + 2 H(+)</text>
        <dbReference type="Rhea" id="RHEA:27982"/>
        <dbReference type="ChEBI" id="CHEBI:15378"/>
        <dbReference type="ChEBI" id="CHEBI:28938"/>
        <dbReference type="ChEBI" id="CHEBI:30616"/>
        <dbReference type="ChEBI" id="CHEBI:33019"/>
        <dbReference type="ChEBI" id="CHEBI:45075"/>
        <dbReference type="ChEBI" id="CHEBI:61036"/>
        <dbReference type="ChEBI" id="CHEBI:456215"/>
        <dbReference type="EC" id="6.3.4.20"/>
    </reaction>
</comment>
<dbReference type="GO" id="GO:0016879">
    <property type="term" value="F:ligase activity, forming carbon-nitrogen bonds"/>
    <property type="evidence" value="ECO:0007669"/>
    <property type="project" value="UniProtKB-UniRule"/>
</dbReference>
<organism evidence="11 12">
    <name type="scientific">Pelotomaculum schinkii</name>
    <dbReference type="NCBI Taxonomy" id="78350"/>
    <lineage>
        <taxon>Bacteria</taxon>
        <taxon>Bacillati</taxon>
        <taxon>Bacillota</taxon>
        <taxon>Clostridia</taxon>
        <taxon>Eubacteriales</taxon>
        <taxon>Desulfotomaculaceae</taxon>
        <taxon>Pelotomaculum</taxon>
    </lineage>
</organism>
<dbReference type="EC" id="6.3.4.20" evidence="8 10"/>
<dbReference type="SUPFAM" id="SSF52402">
    <property type="entry name" value="Adenine nucleotide alpha hydrolases-like"/>
    <property type="match status" value="1"/>
</dbReference>
<dbReference type="UniPathway" id="UPA00391"/>
<dbReference type="InterPro" id="IPR014729">
    <property type="entry name" value="Rossmann-like_a/b/a_fold"/>
</dbReference>
<evidence type="ECO:0000256" key="4">
    <source>
        <dbReference type="ARBA" id="ARBA00022741"/>
    </source>
</evidence>
<dbReference type="PANTHER" id="PTHR42914:SF1">
    <property type="entry name" value="7-CYANO-7-DEAZAGUANINE SYNTHASE"/>
    <property type="match status" value="1"/>
</dbReference>
<evidence type="ECO:0000313" key="12">
    <source>
        <dbReference type="Proteomes" id="UP000298324"/>
    </source>
</evidence>
<feature type="binding site" evidence="10">
    <location>
        <position position="192"/>
    </location>
    <ligand>
        <name>Zn(2+)</name>
        <dbReference type="ChEBI" id="CHEBI:29105"/>
    </ligand>
</feature>
<comment type="cofactor">
    <cofactor evidence="10">
        <name>Zn(2+)</name>
        <dbReference type="ChEBI" id="CHEBI:29105"/>
    </cofactor>
    <text evidence="10">Binds 1 zinc ion per subunit.</text>
</comment>
<dbReference type="AlphaFoldDB" id="A0A4Y7RF16"/>
<dbReference type="HAMAP" id="MF_01633">
    <property type="entry name" value="QueC"/>
    <property type="match status" value="1"/>
</dbReference>
<comment type="pathway">
    <text evidence="1 10">Purine metabolism; 7-cyano-7-deazaguanine biosynthesis.</text>
</comment>
<dbReference type="NCBIfam" id="TIGR00364">
    <property type="entry name" value="7-cyano-7-deazaguanine synthase QueC"/>
    <property type="match status" value="1"/>
</dbReference>
<keyword evidence="4 10" id="KW-0547">Nucleotide-binding</keyword>
<keyword evidence="12" id="KW-1185">Reference proteome</keyword>
<sequence length="225" mass="24582">MKSVVLLSGGLDSTVSFAHALRESEVALCLTFDYGQRAANQEKKAAAALAAHYRVEHLVVELPFLRDITSTALVRGDLDLPEPDRTGLDDFAASTASAAAVWVPNRNGVFINIAAAFAESRQCGLVVTGFNREEAVTFPDNSTDFVAAAGHALSFSTMNKVKVVSYTQRLDKVEIIKFGLRLGIPFRHIWSCYRGYEKMCGSCESCQRFKRASEQAGLDTTAFFV</sequence>
<feature type="binding site" evidence="10">
    <location>
        <position position="200"/>
    </location>
    <ligand>
        <name>Zn(2+)</name>
        <dbReference type="ChEBI" id="CHEBI:29105"/>
    </ligand>
</feature>
<keyword evidence="5 10" id="KW-0862">Zinc</keyword>
<dbReference type="InterPro" id="IPR018317">
    <property type="entry name" value="QueC"/>
</dbReference>
<dbReference type="EMBL" id="QFGA01000001">
    <property type="protein sequence ID" value="TEB06917.1"/>
    <property type="molecule type" value="Genomic_DNA"/>
</dbReference>
<evidence type="ECO:0000256" key="2">
    <source>
        <dbReference type="ARBA" id="ARBA00022598"/>
    </source>
</evidence>